<dbReference type="OrthoDB" id="1776073at2"/>
<comment type="caution">
    <text evidence="8">The sequence shown here is derived from an EMBL/GenBank/DDBJ whole genome shotgun (WGS) entry which is preliminary data.</text>
</comment>
<dbReference type="RefSeq" id="WP_111355208.1">
    <property type="nucleotide sequence ID" value="NZ_NHSK01000076.1"/>
</dbReference>
<dbReference type="AlphaFoldDB" id="A0A327KXZ3"/>
<accession>A0A327KXZ3</accession>
<evidence type="ECO:0000256" key="4">
    <source>
        <dbReference type="SAM" id="MobiDB-lite"/>
    </source>
</evidence>
<reference evidence="8 9" key="1">
    <citation type="submission" date="2017-07" db="EMBL/GenBank/DDBJ databases">
        <title>Draft Genome Sequences of Select Purple Nonsulfur Bacteria.</title>
        <authorList>
            <person name="Lasarre B."/>
            <person name="Mckinlay J.B."/>
        </authorList>
    </citation>
    <scope>NUCLEOTIDE SEQUENCE [LARGE SCALE GENOMIC DNA]</scope>
    <source>
        <strain evidence="8 9">DSM 11907</strain>
    </source>
</reference>
<proteinExistence type="inferred from homology"/>
<dbReference type="Gene3D" id="3.30.450.20">
    <property type="entry name" value="PAS domain"/>
    <property type="match status" value="1"/>
</dbReference>
<dbReference type="SMART" id="SM00304">
    <property type="entry name" value="HAMP"/>
    <property type="match status" value="1"/>
</dbReference>
<dbReference type="PROSITE" id="PS50111">
    <property type="entry name" value="CHEMOTAXIS_TRANSDUC_2"/>
    <property type="match status" value="1"/>
</dbReference>
<evidence type="ECO:0000313" key="9">
    <source>
        <dbReference type="Proteomes" id="UP000248863"/>
    </source>
</evidence>
<feature type="domain" description="Methyl-accepting transducer" evidence="6">
    <location>
        <begin position="404"/>
        <end position="640"/>
    </location>
</feature>
<dbReference type="Proteomes" id="UP000248863">
    <property type="component" value="Unassembled WGS sequence"/>
</dbReference>
<dbReference type="Gene3D" id="6.10.340.10">
    <property type="match status" value="1"/>
</dbReference>
<organism evidence="8 9">
    <name type="scientific">Rhodoplanes elegans</name>
    <dbReference type="NCBI Taxonomy" id="29408"/>
    <lineage>
        <taxon>Bacteria</taxon>
        <taxon>Pseudomonadati</taxon>
        <taxon>Pseudomonadota</taxon>
        <taxon>Alphaproteobacteria</taxon>
        <taxon>Hyphomicrobiales</taxon>
        <taxon>Nitrobacteraceae</taxon>
        <taxon>Rhodoplanes</taxon>
    </lineage>
</organism>
<sequence length="688" mass="71762">MSLPFVPRPTIGLRFAAALGASVILAVAATTASNVWLAARMTKQAADHELTVLQEIFAGRLRNEAQRALALADSLAGNRGIQAAFAARDREALAALLVPDFGRLKDQHRVVQMQFHTAPATSFLRVHRPEKFGDDLSVIRQTVVEVNRTGKPVSGLENGVEGLGIRGVVPVFHQGQAVGSVEIGMSFGKPLLESFKQSSGADLAILLKTQVGVDIFASTFAETPALGAEPIAAALSGRVSSFASVLGGRDHAVALAPVRDYRGDVIGVTVLALDQSKFTAALAEARNWSIGIGLAVLIVTLGLAVLLNRNIVQPLRALTVGMRRLADGDFEVVLPGLGRRDEIGEVAAAVEAFKRKAIEKARLDAEHQEQDRIRIREEQNAKVEAAIEAFRSSIEAMLASVNDNAATMRANAETIDGLSARASTEATEAASTSEQASASVQTVAAAAEELSASIGEIGRQLGQATEVVKTADQRTGRSVAEIESLATMSQRIGTVVELIETIAAQTNLLALNATIEAARAGDAGKGFAVVASEVKALAGQTAKATAEIAGEIAAIQSSTRNAVEAVREIGEAMREISQVTATIAGAVEQQGAATREISQNAHSAAAGNTTLSGNIGRVSTAVGDASRAAGAVFGAADTLAAEASRLSGEVTAFFHSMRTGVLDRRKGCDPSYVGPDRRKPTEITRTAA</sequence>
<dbReference type="InterPro" id="IPR029150">
    <property type="entry name" value="dCache_3"/>
</dbReference>
<comment type="similarity">
    <text evidence="2">Belongs to the methyl-accepting chemotaxis (MCP) protein family.</text>
</comment>
<keyword evidence="1 3" id="KW-0807">Transducer</keyword>
<evidence type="ECO:0000256" key="2">
    <source>
        <dbReference type="ARBA" id="ARBA00029447"/>
    </source>
</evidence>
<dbReference type="Pfam" id="PF00672">
    <property type="entry name" value="HAMP"/>
    <property type="match status" value="1"/>
</dbReference>
<feature type="domain" description="HAMP" evidence="7">
    <location>
        <begin position="309"/>
        <end position="362"/>
    </location>
</feature>
<keyword evidence="5" id="KW-1133">Transmembrane helix</keyword>
<evidence type="ECO:0000256" key="1">
    <source>
        <dbReference type="ARBA" id="ARBA00023224"/>
    </source>
</evidence>
<keyword evidence="5" id="KW-0812">Transmembrane</keyword>
<dbReference type="PANTHER" id="PTHR32089">
    <property type="entry name" value="METHYL-ACCEPTING CHEMOTAXIS PROTEIN MCPB"/>
    <property type="match status" value="1"/>
</dbReference>
<evidence type="ECO:0000256" key="3">
    <source>
        <dbReference type="PROSITE-ProRule" id="PRU00284"/>
    </source>
</evidence>
<dbReference type="GO" id="GO:0016020">
    <property type="term" value="C:membrane"/>
    <property type="evidence" value="ECO:0007669"/>
    <property type="project" value="InterPro"/>
</dbReference>
<feature type="transmembrane region" description="Helical" evidence="5">
    <location>
        <begin position="288"/>
        <end position="307"/>
    </location>
</feature>
<keyword evidence="5" id="KW-0472">Membrane</keyword>
<dbReference type="PANTHER" id="PTHR32089:SF112">
    <property type="entry name" value="LYSOZYME-LIKE PROTEIN-RELATED"/>
    <property type="match status" value="1"/>
</dbReference>
<evidence type="ECO:0000313" key="8">
    <source>
        <dbReference type="EMBL" id="RAI42052.1"/>
    </source>
</evidence>
<dbReference type="SUPFAM" id="SSF103190">
    <property type="entry name" value="Sensory domain-like"/>
    <property type="match status" value="1"/>
</dbReference>
<keyword evidence="9" id="KW-1185">Reference proteome</keyword>
<dbReference type="CDD" id="cd06225">
    <property type="entry name" value="HAMP"/>
    <property type="match status" value="1"/>
</dbReference>
<gene>
    <name evidence="8" type="ORF">CH338_01165</name>
</gene>
<feature type="region of interest" description="Disordered" evidence="4">
    <location>
        <begin position="667"/>
        <end position="688"/>
    </location>
</feature>
<name>A0A327KXZ3_9BRAD</name>
<dbReference type="SUPFAM" id="SSF58104">
    <property type="entry name" value="Methyl-accepting chemotaxis protein (MCP) signaling domain"/>
    <property type="match status" value="1"/>
</dbReference>
<dbReference type="InterPro" id="IPR029151">
    <property type="entry name" value="Sensor-like_sf"/>
</dbReference>
<dbReference type="GO" id="GO:0007165">
    <property type="term" value="P:signal transduction"/>
    <property type="evidence" value="ECO:0007669"/>
    <property type="project" value="UniProtKB-KW"/>
</dbReference>
<dbReference type="Gene3D" id="1.10.287.950">
    <property type="entry name" value="Methyl-accepting chemotaxis protein"/>
    <property type="match status" value="1"/>
</dbReference>
<dbReference type="Pfam" id="PF00015">
    <property type="entry name" value="MCPsignal"/>
    <property type="match status" value="1"/>
</dbReference>
<evidence type="ECO:0000259" key="7">
    <source>
        <dbReference type="PROSITE" id="PS50885"/>
    </source>
</evidence>
<evidence type="ECO:0008006" key="10">
    <source>
        <dbReference type="Google" id="ProtNLM"/>
    </source>
</evidence>
<dbReference type="EMBL" id="NPEU01000005">
    <property type="protein sequence ID" value="RAI42052.1"/>
    <property type="molecule type" value="Genomic_DNA"/>
</dbReference>
<dbReference type="SMART" id="SM00283">
    <property type="entry name" value="MA"/>
    <property type="match status" value="1"/>
</dbReference>
<dbReference type="InterPro" id="IPR004089">
    <property type="entry name" value="MCPsignal_dom"/>
</dbReference>
<dbReference type="InterPro" id="IPR003660">
    <property type="entry name" value="HAMP_dom"/>
</dbReference>
<evidence type="ECO:0000256" key="5">
    <source>
        <dbReference type="SAM" id="Phobius"/>
    </source>
</evidence>
<dbReference type="PROSITE" id="PS50885">
    <property type="entry name" value="HAMP"/>
    <property type="match status" value="1"/>
</dbReference>
<evidence type="ECO:0000259" key="6">
    <source>
        <dbReference type="PROSITE" id="PS50111"/>
    </source>
</evidence>
<dbReference type="Pfam" id="PF14827">
    <property type="entry name" value="dCache_3"/>
    <property type="match status" value="1"/>
</dbReference>
<protein>
    <recommendedName>
        <fullName evidence="10">Methyl-accepting chemotaxis protein</fullName>
    </recommendedName>
</protein>